<dbReference type="SUPFAM" id="SSF53335">
    <property type="entry name" value="S-adenosyl-L-methionine-dependent methyltransferases"/>
    <property type="match status" value="1"/>
</dbReference>
<dbReference type="InterPro" id="IPR053980">
    <property type="entry name" value="ISP_coupler"/>
</dbReference>
<feature type="domain" description="Type ISP restriction-modification enzyme LLaBIII C-terminal specificity" evidence="1">
    <location>
        <begin position="417"/>
        <end position="515"/>
    </location>
</feature>
<feature type="domain" description="Type ISP restriction-modification enzyme coupler" evidence="2">
    <location>
        <begin position="162"/>
        <end position="249"/>
    </location>
</feature>
<dbReference type="PRINTS" id="PR00507">
    <property type="entry name" value="N12N6MTFRASE"/>
</dbReference>
<dbReference type="AlphaFoldDB" id="A0AA35THN9"/>
<dbReference type="Gene3D" id="3.40.50.150">
    <property type="entry name" value="Vaccinia Virus protein VP39"/>
    <property type="match status" value="1"/>
</dbReference>
<evidence type="ECO:0000313" key="4">
    <source>
        <dbReference type="Proteomes" id="UP001174909"/>
    </source>
</evidence>
<dbReference type="Pfam" id="PF22240">
    <property type="entry name" value="ISP_coupler"/>
    <property type="match status" value="1"/>
</dbReference>
<reference evidence="3" key="1">
    <citation type="submission" date="2023-03" db="EMBL/GenBank/DDBJ databases">
        <authorList>
            <person name="Steffen K."/>
            <person name="Cardenas P."/>
        </authorList>
    </citation>
    <scope>NUCLEOTIDE SEQUENCE</scope>
</reference>
<dbReference type="Proteomes" id="UP001174909">
    <property type="component" value="Unassembled WGS sequence"/>
</dbReference>
<dbReference type="Pfam" id="PF18135">
    <property type="entry name" value="Type_ISP_C"/>
    <property type="match status" value="1"/>
</dbReference>
<evidence type="ECO:0000259" key="1">
    <source>
        <dbReference type="Pfam" id="PF18135"/>
    </source>
</evidence>
<sequence length="524" mass="60129">MPRLTLKPSHKAVRDYYATLQQYDKHDITHEGAVSNPFAFLLDACAKQMNATLVPQYPMRAPKGNRIVIDGAIIDEYGLPLAYWEAKDIDDDLSRSVQEKREAGYPLDNILFQTPQRAILYQNGREALDLDITEPANLIAALQYLFAYVPPALENWQTAVTDFREHVPDLANKLKELIEQRHETDPAFKKAFTDFYEICRTSINPELSQDAVEEMLIQHILTERIFRTVFNRSDFTSRNIIAVEIEKIGFILPLSRPRRSAKTSPKNSTSSIRFTRSSSKGFSEDVADTHGIVYTPQPIVDFMVKSVAHILETEFGRSLSDTGVHIIDPFVGTGNFIVRLMQDIQGTALEAKYRHELHCNEVMLLPYYIASLNIEQEFFQRTGTYLPFEGIALADTFELLEQQQTEFFTQENTRTGGETEGGGYVRGHRQPTLQHGAGDSQCFPFYTYDEDGTNRQENITDWALAEFRTHYADDTITKWDIFHYNYGLLHHPTYREKYEANLKRDLPHIPFAEDFGDSPTQARR</sequence>
<dbReference type="InterPro" id="IPR041635">
    <property type="entry name" value="Type_ISP_LLaBIII_C"/>
</dbReference>
<protein>
    <recommendedName>
        <fullName evidence="5">DNA methylase adenine-specific domain-containing protein</fullName>
    </recommendedName>
</protein>
<gene>
    <name evidence="3" type="ORF">GBAR_LOCUS26116</name>
</gene>
<dbReference type="EMBL" id="CASHTH010003624">
    <property type="protein sequence ID" value="CAI8047272.1"/>
    <property type="molecule type" value="Genomic_DNA"/>
</dbReference>
<proteinExistence type="predicted"/>
<name>A0AA35THN9_GEOBA</name>
<evidence type="ECO:0000259" key="2">
    <source>
        <dbReference type="Pfam" id="PF22240"/>
    </source>
</evidence>
<organism evidence="3 4">
    <name type="scientific">Geodia barretti</name>
    <name type="common">Barrett's horny sponge</name>
    <dbReference type="NCBI Taxonomy" id="519541"/>
    <lineage>
        <taxon>Eukaryota</taxon>
        <taxon>Metazoa</taxon>
        <taxon>Porifera</taxon>
        <taxon>Demospongiae</taxon>
        <taxon>Heteroscleromorpha</taxon>
        <taxon>Tetractinellida</taxon>
        <taxon>Astrophorina</taxon>
        <taxon>Geodiidae</taxon>
        <taxon>Geodia</taxon>
    </lineage>
</organism>
<dbReference type="InterPro" id="IPR029063">
    <property type="entry name" value="SAM-dependent_MTases_sf"/>
</dbReference>
<evidence type="ECO:0000313" key="3">
    <source>
        <dbReference type="EMBL" id="CAI8047272.1"/>
    </source>
</evidence>
<accession>A0AA35THN9</accession>
<keyword evidence="4" id="KW-1185">Reference proteome</keyword>
<comment type="caution">
    <text evidence="3">The sequence shown here is derived from an EMBL/GenBank/DDBJ whole genome shotgun (WGS) entry which is preliminary data.</text>
</comment>
<evidence type="ECO:0008006" key="5">
    <source>
        <dbReference type="Google" id="ProtNLM"/>
    </source>
</evidence>